<dbReference type="Gene3D" id="3.30.9.10">
    <property type="entry name" value="D-Amino Acid Oxidase, subunit A, domain 2"/>
    <property type="match status" value="1"/>
</dbReference>
<feature type="region of interest" description="Disordered" evidence="2">
    <location>
        <begin position="382"/>
        <end position="408"/>
    </location>
</feature>
<dbReference type="GO" id="GO:0071949">
    <property type="term" value="F:FAD binding"/>
    <property type="evidence" value="ECO:0007669"/>
    <property type="project" value="InterPro"/>
</dbReference>
<comment type="caution">
    <text evidence="4">The sequence shown here is derived from an EMBL/GenBank/DDBJ whole genome shotgun (WGS) entry which is preliminary data.</text>
</comment>
<gene>
    <name evidence="4" type="ORF">FHW18_003283</name>
</gene>
<dbReference type="Gene3D" id="3.40.30.120">
    <property type="match status" value="1"/>
</dbReference>
<dbReference type="InterPro" id="IPR002938">
    <property type="entry name" value="FAD-bd"/>
</dbReference>
<feature type="domain" description="FAD-binding" evidence="3">
    <location>
        <begin position="3"/>
        <end position="355"/>
    </location>
</feature>
<keyword evidence="1 4" id="KW-0560">Oxidoreductase</keyword>
<dbReference type="PANTHER" id="PTHR43476:SF3">
    <property type="entry name" value="FAD-BINDING MONOOXYGENASE"/>
    <property type="match status" value="1"/>
</dbReference>
<evidence type="ECO:0000313" key="5">
    <source>
        <dbReference type="Proteomes" id="UP000542125"/>
    </source>
</evidence>
<dbReference type="GO" id="GO:0008688">
    <property type="term" value="F:3-(3-hydroxyphenyl)propionate hydroxylase activity"/>
    <property type="evidence" value="ECO:0007669"/>
    <property type="project" value="UniProtKB-EC"/>
</dbReference>
<dbReference type="Pfam" id="PF01494">
    <property type="entry name" value="FAD_binding_3"/>
    <property type="match status" value="1"/>
</dbReference>
<proteinExistence type="predicted"/>
<dbReference type="InterPro" id="IPR050631">
    <property type="entry name" value="PheA/TfdB_FAD_monoxygenase"/>
</dbReference>
<sequence>MAYDVAVVGLGPSGAMLANLLGAAGLSVLVLERLPDVVPTPRAIHFDGEVMRAFQSIGLGDAVAAIARPGTEGMHFVNATGRTLLVRRGSALAGPHGCANNYYFHQPELERALRDGLQRYPNVQVRLGFDLESIDVTGDGATLLGREVGMEAAGGEPPPPGPTETFRARYVVGADGARSLVRKTMGSTREDLGLHQPWLVFDVMLNRGVDLDLPRHTVQHCDPARPMTYCNVTDRRRRWEIMLMPGDDPARLVEPDTLWQLVSRWVRPDQATLERAAIYTFHSVITQGWRKGPLLLAGDSAHQTPPFLGQGMCAGIRDAVNLAWKLVAVLRGDANDDLLDTYEAERAPHVRAFIDLAVQLGDLIQTTDPEAARARDARFADGSPALFDSPTPRLPPGALTQDHPAAGRPLIQPRQDDGTGFDAVLGHDYALLVDTQRWPAKADPGAPSAPAVPPPSPRLRILTDLPPALRAWLQDHSAAAVLVRPDRYIAAVAHDPGNLPALLTHFPFSPHRPS</sequence>
<protein>
    <submittedName>
        <fullName evidence="4">3-(3-hydroxy-phenyl)propionate hydroxylase</fullName>
        <ecNumber evidence="4">1.14.13.127</ecNumber>
    </submittedName>
</protein>
<dbReference type="SUPFAM" id="SSF51905">
    <property type="entry name" value="FAD/NAD(P)-binding domain"/>
    <property type="match status" value="1"/>
</dbReference>
<dbReference type="EC" id="1.14.13.127" evidence="4"/>
<dbReference type="Proteomes" id="UP000542125">
    <property type="component" value="Unassembled WGS sequence"/>
</dbReference>
<dbReference type="InterPro" id="IPR036188">
    <property type="entry name" value="FAD/NAD-bd_sf"/>
</dbReference>
<dbReference type="AlphaFoldDB" id="A0A7Y9IVU9"/>
<accession>A0A7Y9IVU9</accession>
<evidence type="ECO:0000259" key="3">
    <source>
        <dbReference type="Pfam" id="PF01494"/>
    </source>
</evidence>
<keyword evidence="5" id="KW-1185">Reference proteome</keyword>
<organism evidence="4 5">
    <name type="scientific">Pigmentiphaga litoralis</name>
    <dbReference type="NCBI Taxonomy" id="516702"/>
    <lineage>
        <taxon>Bacteria</taxon>
        <taxon>Pseudomonadati</taxon>
        <taxon>Pseudomonadota</taxon>
        <taxon>Betaproteobacteria</taxon>
        <taxon>Burkholderiales</taxon>
        <taxon>Alcaligenaceae</taxon>
        <taxon>Pigmentiphaga</taxon>
    </lineage>
</organism>
<evidence type="ECO:0000313" key="4">
    <source>
        <dbReference type="EMBL" id="NYE84012.1"/>
    </source>
</evidence>
<dbReference type="PANTHER" id="PTHR43476">
    <property type="entry name" value="3-(3-HYDROXY-PHENYL)PROPIONATE/3-HYDROXYCINNAMIC ACID HYDROXYLASE"/>
    <property type="match status" value="1"/>
</dbReference>
<dbReference type="NCBIfam" id="NF004829">
    <property type="entry name" value="PRK06183.1-3"/>
    <property type="match status" value="1"/>
</dbReference>
<evidence type="ECO:0000256" key="2">
    <source>
        <dbReference type="SAM" id="MobiDB-lite"/>
    </source>
</evidence>
<dbReference type="PRINTS" id="PR00420">
    <property type="entry name" value="RNGMNOXGNASE"/>
</dbReference>
<dbReference type="GO" id="GO:0019622">
    <property type="term" value="P:3-(3-hydroxy)phenylpropionate catabolic process"/>
    <property type="evidence" value="ECO:0007669"/>
    <property type="project" value="TreeGrafter"/>
</dbReference>
<name>A0A7Y9IVU9_9BURK</name>
<dbReference type="EMBL" id="JACBYR010000001">
    <property type="protein sequence ID" value="NYE84012.1"/>
    <property type="molecule type" value="Genomic_DNA"/>
</dbReference>
<dbReference type="Gene3D" id="3.50.50.60">
    <property type="entry name" value="FAD/NAD(P)-binding domain"/>
    <property type="match status" value="1"/>
</dbReference>
<evidence type="ECO:0000256" key="1">
    <source>
        <dbReference type="ARBA" id="ARBA00023002"/>
    </source>
</evidence>
<reference evidence="4 5" key="1">
    <citation type="submission" date="2020-07" db="EMBL/GenBank/DDBJ databases">
        <title>Genomic Encyclopedia of Type Strains, Phase IV (KMG-V): Genome sequencing to study the core and pangenomes of soil and plant-associated prokaryotes.</title>
        <authorList>
            <person name="Whitman W."/>
        </authorList>
    </citation>
    <scope>NUCLEOTIDE SEQUENCE [LARGE SCALE GENOMIC DNA]</scope>
    <source>
        <strain evidence="4 5">SAS40</strain>
    </source>
</reference>